<organism evidence="10 11">
    <name type="scientific">Actinocorallia longicatena</name>
    <dbReference type="NCBI Taxonomy" id="111803"/>
    <lineage>
        <taxon>Bacteria</taxon>
        <taxon>Bacillati</taxon>
        <taxon>Actinomycetota</taxon>
        <taxon>Actinomycetes</taxon>
        <taxon>Streptosporangiales</taxon>
        <taxon>Thermomonosporaceae</taxon>
        <taxon>Actinocorallia</taxon>
    </lineage>
</organism>
<protein>
    <submittedName>
        <fullName evidence="10">Aspartate-alanine antiporter</fullName>
    </submittedName>
</protein>
<evidence type="ECO:0000256" key="6">
    <source>
        <dbReference type="ARBA" id="ARBA00022989"/>
    </source>
</evidence>
<comment type="caution">
    <text evidence="10">The sequence shown here is derived from an EMBL/GenBank/DDBJ whole genome shotgun (WGS) entry which is preliminary data.</text>
</comment>
<feature type="transmembrane region" description="Helical" evidence="8">
    <location>
        <begin position="384"/>
        <end position="402"/>
    </location>
</feature>
<keyword evidence="6 8" id="KW-1133">Transmembrane helix</keyword>
<evidence type="ECO:0000313" key="10">
    <source>
        <dbReference type="EMBL" id="GAA3243726.1"/>
    </source>
</evidence>
<proteinExistence type="inferred from homology"/>
<feature type="transmembrane region" description="Helical" evidence="8">
    <location>
        <begin position="64"/>
        <end position="85"/>
    </location>
</feature>
<keyword evidence="11" id="KW-1185">Reference proteome</keyword>
<gene>
    <name evidence="10" type="primary">aspT</name>
    <name evidence="10" type="ORF">GCM10010468_81850</name>
</gene>
<evidence type="ECO:0000256" key="4">
    <source>
        <dbReference type="ARBA" id="ARBA00022475"/>
    </source>
</evidence>
<dbReference type="InterPro" id="IPR050144">
    <property type="entry name" value="AAE_transporter"/>
</dbReference>
<evidence type="ECO:0000256" key="1">
    <source>
        <dbReference type="ARBA" id="ARBA00004651"/>
    </source>
</evidence>
<dbReference type="PANTHER" id="PTHR30445">
    <property type="entry name" value="K(+)_H(+) ANTIPORTER SUBUNIT KHTT"/>
    <property type="match status" value="1"/>
</dbReference>
<feature type="transmembrane region" description="Helical" evidence="8">
    <location>
        <begin position="538"/>
        <end position="561"/>
    </location>
</feature>
<dbReference type="NCBIfam" id="TIGR01625">
    <property type="entry name" value="YidE_YbjL_dupl"/>
    <property type="match status" value="1"/>
</dbReference>
<dbReference type="SUPFAM" id="SSF116726">
    <property type="entry name" value="TrkA C-terminal domain-like"/>
    <property type="match status" value="2"/>
</dbReference>
<feature type="transmembrane region" description="Helical" evidence="8">
    <location>
        <begin position="408"/>
        <end position="427"/>
    </location>
</feature>
<evidence type="ECO:0000256" key="8">
    <source>
        <dbReference type="SAM" id="Phobius"/>
    </source>
</evidence>
<keyword evidence="7 8" id="KW-0472">Membrane</keyword>
<comment type="similarity">
    <text evidence="2">Belongs to the AAE transporter (TC 2.A.81) family.</text>
</comment>
<evidence type="ECO:0000256" key="5">
    <source>
        <dbReference type="ARBA" id="ARBA00022692"/>
    </source>
</evidence>
<dbReference type="EMBL" id="BAAAUV010000061">
    <property type="protein sequence ID" value="GAA3243726.1"/>
    <property type="molecule type" value="Genomic_DNA"/>
</dbReference>
<sequence>MNWFKDLVQGTPEIALFISIALGYAVGKVRVWKLSLGGIAGTLIVAIFVGMAGEVTLNDQVKNIAFALFIFTLGYLSGPSFFASLNRRSLRYGVFPVIEVVTILVITAVSIKILDLDTGTAAGLMGGGATESAVVGTATDAIGKLDLPADQIKTLQANVGTAYSISYICGLITIVLLTSQFAPAIMKIDLRAEAVRLWEKIGGKVEDPSQATALPNIVGRAQRVENVAGRTVAQVEQGIGDRTTIERISRDGSLVDVGPSVVLRQGDVVVLVGLREQLVRADAVIGPEVADSTLNLDLEIAQVLLANKELSGQTVGRLRSEAASSRDHGVFISGVSRMENNLPVQAGTEVHTGDVVRLTGMTKDVTEFAKKIGYKIDTGVKADFVFIALGVVVGMLIGKVTIDLGSVPLSLGTGGGCLLSGLLFGWIRAKHPTIGQYDPAAASVIKELGLVIFICCVGLSSGPEAVSLIEKYGFSLPLVGVLMTLVPACISLFVAWKVMKMPAPLTLGSVAGQQCSTPAITAVQGIAGNTTPLMSYTIVYALSNVVLPLMGPVVVAMAQALNG</sequence>
<dbReference type="InterPro" id="IPR036721">
    <property type="entry name" value="RCK_C_sf"/>
</dbReference>
<evidence type="ECO:0000256" key="2">
    <source>
        <dbReference type="ARBA" id="ARBA00009854"/>
    </source>
</evidence>
<evidence type="ECO:0000259" key="9">
    <source>
        <dbReference type="PROSITE" id="PS51202"/>
    </source>
</evidence>
<feature type="transmembrane region" description="Helical" evidence="8">
    <location>
        <begin position="448"/>
        <end position="469"/>
    </location>
</feature>
<keyword evidence="4" id="KW-1003">Cell membrane</keyword>
<dbReference type="PROSITE" id="PS51202">
    <property type="entry name" value="RCK_C"/>
    <property type="match status" value="1"/>
</dbReference>
<evidence type="ECO:0000256" key="3">
    <source>
        <dbReference type="ARBA" id="ARBA00022448"/>
    </source>
</evidence>
<comment type="subcellular location">
    <subcellularLocation>
        <location evidence="1">Cell membrane</location>
        <topology evidence="1">Multi-pass membrane protein</topology>
    </subcellularLocation>
</comment>
<name>A0ABP6QMX8_9ACTN</name>
<keyword evidence="5 8" id="KW-0812">Transmembrane</keyword>
<keyword evidence="3" id="KW-0813">Transport</keyword>
<dbReference type="InterPro" id="IPR006037">
    <property type="entry name" value="RCK_C"/>
</dbReference>
<feature type="domain" description="RCK C-terminal" evidence="9">
    <location>
        <begin position="205"/>
        <end position="287"/>
    </location>
</feature>
<feature type="transmembrane region" description="Helical" evidence="8">
    <location>
        <begin position="6"/>
        <end position="27"/>
    </location>
</feature>
<feature type="transmembrane region" description="Helical" evidence="8">
    <location>
        <begin position="92"/>
        <end position="114"/>
    </location>
</feature>
<evidence type="ECO:0000313" key="11">
    <source>
        <dbReference type="Proteomes" id="UP001501237"/>
    </source>
</evidence>
<dbReference type="InterPro" id="IPR006512">
    <property type="entry name" value="YidE_YbjL"/>
</dbReference>
<dbReference type="InterPro" id="IPR022457">
    <property type="entry name" value="Asp_Ala_antiprt"/>
</dbReference>
<dbReference type="RefSeq" id="WP_344840221.1">
    <property type="nucleotide sequence ID" value="NZ_BAAAUV010000061.1"/>
</dbReference>
<feature type="transmembrane region" description="Helical" evidence="8">
    <location>
        <begin position="34"/>
        <end position="52"/>
    </location>
</feature>
<reference evidence="11" key="1">
    <citation type="journal article" date="2019" name="Int. J. Syst. Evol. Microbiol.">
        <title>The Global Catalogue of Microorganisms (GCM) 10K type strain sequencing project: providing services to taxonomists for standard genome sequencing and annotation.</title>
        <authorList>
            <consortium name="The Broad Institute Genomics Platform"/>
            <consortium name="The Broad Institute Genome Sequencing Center for Infectious Disease"/>
            <person name="Wu L."/>
            <person name="Ma J."/>
        </authorList>
    </citation>
    <scope>NUCLEOTIDE SEQUENCE [LARGE SCALE GENOMIC DNA]</scope>
    <source>
        <strain evidence="11">JCM 9377</strain>
    </source>
</reference>
<evidence type="ECO:0000256" key="7">
    <source>
        <dbReference type="ARBA" id="ARBA00023136"/>
    </source>
</evidence>
<dbReference type="PANTHER" id="PTHR30445:SF9">
    <property type="match status" value="1"/>
</dbReference>
<feature type="transmembrane region" description="Helical" evidence="8">
    <location>
        <begin position="475"/>
        <end position="496"/>
    </location>
</feature>
<dbReference type="Proteomes" id="UP001501237">
    <property type="component" value="Unassembled WGS sequence"/>
</dbReference>
<accession>A0ABP6QMX8</accession>
<dbReference type="Pfam" id="PF06826">
    <property type="entry name" value="Asp-Al_Ex"/>
    <property type="match status" value="2"/>
</dbReference>
<dbReference type="NCBIfam" id="TIGR03802">
    <property type="entry name" value="Asp_Ala_antiprt"/>
    <property type="match status" value="1"/>
</dbReference>
<feature type="transmembrane region" description="Helical" evidence="8">
    <location>
        <begin position="165"/>
        <end position="186"/>
    </location>
</feature>